<reference evidence="1 2" key="1">
    <citation type="submission" date="2015-01" db="EMBL/GenBank/DDBJ databases">
        <title>Evolution of Trichinella species and genotypes.</title>
        <authorList>
            <person name="Korhonen P.K."/>
            <person name="Edoardo P."/>
            <person name="Giuseppe L.R."/>
            <person name="Gasser R.B."/>
        </authorList>
    </citation>
    <scope>NUCLEOTIDE SEQUENCE [LARGE SCALE GENOMIC DNA]</scope>
    <source>
        <strain evidence="1">ISS470</strain>
    </source>
</reference>
<keyword evidence="2" id="KW-1185">Reference proteome</keyword>
<accession>A0A0V1F247</accession>
<organism evidence="1 2">
    <name type="scientific">Trichinella pseudospiralis</name>
    <name type="common">Parasitic roundworm</name>
    <dbReference type="NCBI Taxonomy" id="6337"/>
    <lineage>
        <taxon>Eukaryota</taxon>
        <taxon>Metazoa</taxon>
        <taxon>Ecdysozoa</taxon>
        <taxon>Nematoda</taxon>
        <taxon>Enoplea</taxon>
        <taxon>Dorylaimia</taxon>
        <taxon>Trichinellida</taxon>
        <taxon>Trichinellidae</taxon>
        <taxon>Trichinella</taxon>
    </lineage>
</organism>
<gene>
    <name evidence="1" type="ORF">T4D_11089</name>
</gene>
<comment type="caution">
    <text evidence="1">The sequence shown here is derived from an EMBL/GenBank/DDBJ whole genome shotgun (WGS) entry which is preliminary data.</text>
</comment>
<dbReference type="EMBL" id="JYDT01000725">
    <property type="protein sequence ID" value="KRY80182.1"/>
    <property type="molecule type" value="Genomic_DNA"/>
</dbReference>
<evidence type="ECO:0000313" key="1">
    <source>
        <dbReference type="EMBL" id="KRY80182.1"/>
    </source>
</evidence>
<dbReference type="Proteomes" id="UP000054995">
    <property type="component" value="Unassembled WGS sequence"/>
</dbReference>
<protein>
    <submittedName>
        <fullName evidence="1">Uncharacterized protein</fullName>
    </submittedName>
</protein>
<evidence type="ECO:0000313" key="2">
    <source>
        <dbReference type="Proteomes" id="UP000054995"/>
    </source>
</evidence>
<sequence>MNLAAFLIYLSLEDDCDVQVLKFTCIRSCRGI</sequence>
<name>A0A0V1F247_TRIPS</name>
<proteinExistence type="predicted"/>
<dbReference type="AlphaFoldDB" id="A0A0V1F247"/>
<dbReference type="OrthoDB" id="10289783at2759"/>